<sequence>MGLQEENKGKEFEYWFGNDKIFRPGRRYNCFEKTDVSKESNVIATNLSKNVKLMLSRFDDYENKEEYDCCH</sequence>
<protein>
    <submittedName>
        <fullName evidence="1">Uncharacterized protein</fullName>
    </submittedName>
</protein>
<dbReference type="EMBL" id="JAAMPC010000003">
    <property type="protein sequence ID" value="KAG2323449.1"/>
    <property type="molecule type" value="Genomic_DNA"/>
</dbReference>
<name>A0A8X7W5J3_BRACI</name>
<dbReference type="Proteomes" id="UP000886595">
    <property type="component" value="Unassembled WGS sequence"/>
</dbReference>
<accession>A0A8X7W5J3</accession>
<evidence type="ECO:0000313" key="1">
    <source>
        <dbReference type="EMBL" id="KAG2323449.1"/>
    </source>
</evidence>
<proteinExistence type="predicted"/>
<reference evidence="1 2" key="1">
    <citation type="submission" date="2020-02" db="EMBL/GenBank/DDBJ databases">
        <authorList>
            <person name="Ma Q."/>
            <person name="Huang Y."/>
            <person name="Song X."/>
            <person name="Pei D."/>
        </authorList>
    </citation>
    <scope>NUCLEOTIDE SEQUENCE [LARGE SCALE GENOMIC DNA]</scope>
    <source>
        <strain evidence="1">Sxm20200214</strain>
        <tissue evidence="1">Leaf</tissue>
    </source>
</reference>
<comment type="caution">
    <text evidence="1">The sequence shown here is derived from an EMBL/GenBank/DDBJ whole genome shotgun (WGS) entry which is preliminary data.</text>
</comment>
<organism evidence="1 2">
    <name type="scientific">Brassica carinata</name>
    <name type="common">Ethiopian mustard</name>
    <name type="synonym">Abyssinian cabbage</name>
    <dbReference type="NCBI Taxonomy" id="52824"/>
    <lineage>
        <taxon>Eukaryota</taxon>
        <taxon>Viridiplantae</taxon>
        <taxon>Streptophyta</taxon>
        <taxon>Embryophyta</taxon>
        <taxon>Tracheophyta</taxon>
        <taxon>Spermatophyta</taxon>
        <taxon>Magnoliopsida</taxon>
        <taxon>eudicotyledons</taxon>
        <taxon>Gunneridae</taxon>
        <taxon>Pentapetalae</taxon>
        <taxon>rosids</taxon>
        <taxon>malvids</taxon>
        <taxon>Brassicales</taxon>
        <taxon>Brassicaceae</taxon>
        <taxon>Brassiceae</taxon>
        <taxon>Brassica</taxon>
    </lineage>
</organism>
<evidence type="ECO:0000313" key="2">
    <source>
        <dbReference type="Proteomes" id="UP000886595"/>
    </source>
</evidence>
<keyword evidence="2" id="KW-1185">Reference proteome</keyword>
<gene>
    <name evidence="1" type="ORF">Bca52824_016662</name>
</gene>
<dbReference type="AlphaFoldDB" id="A0A8X7W5J3"/>